<feature type="transmembrane region" description="Helical" evidence="7">
    <location>
        <begin position="186"/>
        <end position="209"/>
    </location>
</feature>
<keyword evidence="10" id="KW-1185">Reference proteome</keyword>
<dbReference type="CDD" id="cd17321">
    <property type="entry name" value="MFS_MMR_MDR_like"/>
    <property type="match status" value="1"/>
</dbReference>
<dbReference type="EMBL" id="JBFAKC010000010">
    <property type="protein sequence ID" value="MEV0710466.1"/>
    <property type="molecule type" value="Genomic_DNA"/>
</dbReference>
<dbReference type="InterPro" id="IPR036259">
    <property type="entry name" value="MFS_trans_sf"/>
</dbReference>
<keyword evidence="5 7" id="KW-1133">Transmembrane helix</keyword>
<feature type="transmembrane region" description="Helical" evidence="7">
    <location>
        <begin position="215"/>
        <end position="233"/>
    </location>
</feature>
<sequence length="488" mass="49905">MATSIGVVAVFLNISGLSVALPTIARELGADATQANWILLGYLLVTTALILVFGRLADIIGRHRLYLAGLALFTLATGLCALSVSPQMLIVARILQGMGAAACVTNNTALLTDTFPAADLGRALGWNVTIAATAQVAGPVVGGAATALLGWRGLFLVCAPIGLLALVMSLLFIPRPDRTRRRRERFDLAGAALSTLALTATVLALTTTAEADPRLVRVCGIAAVALLVVFVVVQRRREHPLIDVGLFRLPTIAVALTAVIANAVATNAVVVLVSLYGQAGGLTPVRAGVMVAPVALGTVVAAALTAALTTRYSPRILTATGMAASLIGLVGLAATMTDDANSLWAVTPFLFVIGAGNGLFMTPSTNALMLAAPTARRGIANGLRSTSQNLGTLVSSALALALGTAGLSESARRAAIDGTLGAIGPVDLAHFVANLRTATAVFAAVAALGIALCWFLPARRPNLDAVADNAIADDSVDRASGERAHNIR</sequence>
<dbReference type="PROSITE" id="PS50850">
    <property type="entry name" value="MFS"/>
    <property type="match status" value="1"/>
</dbReference>
<protein>
    <submittedName>
        <fullName evidence="9">MFS transporter</fullName>
    </submittedName>
</protein>
<feature type="transmembrane region" description="Helical" evidence="7">
    <location>
        <begin position="316"/>
        <end position="337"/>
    </location>
</feature>
<dbReference type="Gene3D" id="1.20.1720.10">
    <property type="entry name" value="Multidrug resistance protein D"/>
    <property type="match status" value="1"/>
</dbReference>
<evidence type="ECO:0000256" key="2">
    <source>
        <dbReference type="ARBA" id="ARBA00022448"/>
    </source>
</evidence>
<dbReference type="Gene3D" id="1.20.1250.20">
    <property type="entry name" value="MFS general substrate transporter like domains"/>
    <property type="match status" value="1"/>
</dbReference>
<keyword evidence="6 7" id="KW-0472">Membrane</keyword>
<evidence type="ECO:0000256" key="5">
    <source>
        <dbReference type="ARBA" id="ARBA00022989"/>
    </source>
</evidence>
<evidence type="ECO:0000259" key="8">
    <source>
        <dbReference type="PROSITE" id="PS50850"/>
    </source>
</evidence>
<dbReference type="InterPro" id="IPR020846">
    <property type="entry name" value="MFS_dom"/>
</dbReference>
<dbReference type="SUPFAM" id="SSF103473">
    <property type="entry name" value="MFS general substrate transporter"/>
    <property type="match status" value="1"/>
</dbReference>
<comment type="caution">
    <text evidence="9">The sequence shown here is derived from an EMBL/GenBank/DDBJ whole genome shotgun (WGS) entry which is preliminary data.</text>
</comment>
<dbReference type="Proteomes" id="UP001551695">
    <property type="component" value="Unassembled WGS sequence"/>
</dbReference>
<dbReference type="PANTHER" id="PTHR42718:SF46">
    <property type="entry name" value="BLR6921 PROTEIN"/>
    <property type="match status" value="1"/>
</dbReference>
<feature type="transmembrane region" description="Helical" evidence="7">
    <location>
        <begin position="343"/>
        <end position="369"/>
    </location>
</feature>
<keyword evidence="2" id="KW-0813">Transport</keyword>
<organism evidence="9 10">
    <name type="scientific">Nocardia aurea</name>
    <dbReference type="NCBI Taxonomy" id="2144174"/>
    <lineage>
        <taxon>Bacteria</taxon>
        <taxon>Bacillati</taxon>
        <taxon>Actinomycetota</taxon>
        <taxon>Actinomycetes</taxon>
        <taxon>Mycobacteriales</taxon>
        <taxon>Nocardiaceae</taxon>
        <taxon>Nocardia</taxon>
    </lineage>
</organism>
<feature type="transmembrane region" description="Helical" evidence="7">
    <location>
        <begin position="90"/>
        <end position="112"/>
    </location>
</feature>
<accession>A0ABV3FYF7</accession>
<feature type="transmembrane region" description="Helical" evidence="7">
    <location>
        <begin position="124"/>
        <end position="148"/>
    </location>
</feature>
<keyword evidence="4 7" id="KW-0812">Transmembrane</keyword>
<dbReference type="Pfam" id="PF07690">
    <property type="entry name" value="MFS_1"/>
    <property type="match status" value="1"/>
</dbReference>
<feature type="transmembrane region" description="Helical" evidence="7">
    <location>
        <begin position="289"/>
        <end position="309"/>
    </location>
</feature>
<evidence type="ECO:0000256" key="3">
    <source>
        <dbReference type="ARBA" id="ARBA00022475"/>
    </source>
</evidence>
<dbReference type="PANTHER" id="PTHR42718">
    <property type="entry name" value="MAJOR FACILITATOR SUPERFAMILY MULTIDRUG TRANSPORTER MFSC"/>
    <property type="match status" value="1"/>
</dbReference>
<evidence type="ECO:0000256" key="6">
    <source>
        <dbReference type="ARBA" id="ARBA00023136"/>
    </source>
</evidence>
<feature type="transmembrane region" description="Helical" evidence="7">
    <location>
        <begin position="254"/>
        <end position="277"/>
    </location>
</feature>
<feature type="transmembrane region" description="Helical" evidence="7">
    <location>
        <begin position="36"/>
        <end position="53"/>
    </location>
</feature>
<feature type="transmembrane region" description="Helical" evidence="7">
    <location>
        <begin position="154"/>
        <end position="174"/>
    </location>
</feature>
<evidence type="ECO:0000256" key="4">
    <source>
        <dbReference type="ARBA" id="ARBA00022692"/>
    </source>
</evidence>
<reference evidence="9 10" key="1">
    <citation type="submission" date="2024-06" db="EMBL/GenBank/DDBJ databases">
        <title>The Natural Products Discovery Center: Release of the First 8490 Sequenced Strains for Exploring Actinobacteria Biosynthetic Diversity.</title>
        <authorList>
            <person name="Kalkreuter E."/>
            <person name="Kautsar S.A."/>
            <person name="Yang D."/>
            <person name="Bader C.D."/>
            <person name="Teijaro C.N."/>
            <person name="Fluegel L."/>
            <person name="Davis C.M."/>
            <person name="Simpson J.R."/>
            <person name="Lauterbach L."/>
            <person name="Steele A.D."/>
            <person name="Gui C."/>
            <person name="Meng S."/>
            <person name="Li G."/>
            <person name="Viehrig K."/>
            <person name="Ye F."/>
            <person name="Su P."/>
            <person name="Kiefer A.F."/>
            <person name="Nichols A."/>
            <person name="Cepeda A.J."/>
            <person name="Yan W."/>
            <person name="Fan B."/>
            <person name="Jiang Y."/>
            <person name="Adhikari A."/>
            <person name="Zheng C.-J."/>
            <person name="Schuster L."/>
            <person name="Cowan T.M."/>
            <person name="Smanski M.J."/>
            <person name="Chevrette M.G."/>
            <person name="De Carvalho L.P.S."/>
            <person name="Shen B."/>
        </authorList>
    </citation>
    <scope>NUCLEOTIDE SEQUENCE [LARGE SCALE GENOMIC DNA]</scope>
    <source>
        <strain evidence="9 10">NPDC050403</strain>
    </source>
</reference>
<feature type="domain" description="Major facilitator superfamily (MFS) profile" evidence="8">
    <location>
        <begin position="1"/>
        <end position="461"/>
    </location>
</feature>
<evidence type="ECO:0000256" key="1">
    <source>
        <dbReference type="ARBA" id="ARBA00004651"/>
    </source>
</evidence>
<name>A0ABV3FYF7_9NOCA</name>
<feature type="transmembrane region" description="Helical" evidence="7">
    <location>
        <begin position="390"/>
        <end position="408"/>
    </location>
</feature>
<evidence type="ECO:0000313" key="9">
    <source>
        <dbReference type="EMBL" id="MEV0710466.1"/>
    </source>
</evidence>
<feature type="transmembrane region" description="Helical" evidence="7">
    <location>
        <begin position="65"/>
        <end position="84"/>
    </location>
</feature>
<gene>
    <name evidence="9" type="ORF">AB0I48_23140</name>
</gene>
<evidence type="ECO:0000313" key="10">
    <source>
        <dbReference type="Proteomes" id="UP001551695"/>
    </source>
</evidence>
<proteinExistence type="predicted"/>
<keyword evidence="3" id="KW-1003">Cell membrane</keyword>
<dbReference type="RefSeq" id="WP_357786373.1">
    <property type="nucleotide sequence ID" value="NZ_JBFAKC010000010.1"/>
</dbReference>
<comment type="subcellular location">
    <subcellularLocation>
        <location evidence="1">Cell membrane</location>
        <topology evidence="1">Multi-pass membrane protein</topology>
    </subcellularLocation>
</comment>
<evidence type="ECO:0000256" key="7">
    <source>
        <dbReference type="SAM" id="Phobius"/>
    </source>
</evidence>
<feature type="transmembrane region" description="Helical" evidence="7">
    <location>
        <begin position="428"/>
        <end position="456"/>
    </location>
</feature>
<dbReference type="InterPro" id="IPR011701">
    <property type="entry name" value="MFS"/>
</dbReference>